<evidence type="ECO:0000313" key="1">
    <source>
        <dbReference type="EMBL" id="MDQ7908155.1"/>
    </source>
</evidence>
<dbReference type="EMBL" id="JAVHUY010000028">
    <property type="protein sequence ID" value="MDQ7908155.1"/>
    <property type="molecule type" value="Genomic_DNA"/>
</dbReference>
<dbReference type="RefSeq" id="WP_308715422.1">
    <property type="nucleotide sequence ID" value="NZ_JAVHUY010000028.1"/>
</dbReference>
<gene>
    <name evidence="1" type="ORF">RB614_26880</name>
</gene>
<keyword evidence="2" id="KW-1185">Reference proteome</keyword>
<accession>A0ABU0ZMD5</accession>
<protein>
    <submittedName>
        <fullName evidence="1">Uncharacterized protein</fullName>
    </submittedName>
</protein>
<proteinExistence type="predicted"/>
<organism evidence="1 2">
    <name type="scientific">Phytohabitans maris</name>
    <dbReference type="NCBI Taxonomy" id="3071409"/>
    <lineage>
        <taxon>Bacteria</taxon>
        <taxon>Bacillati</taxon>
        <taxon>Actinomycetota</taxon>
        <taxon>Actinomycetes</taxon>
        <taxon>Micromonosporales</taxon>
        <taxon>Micromonosporaceae</taxon>
    </lineage>
</organism>
<dbReference type="Proteomes" id="UP001230908">
    <property type="component" value="Unassembled WGS sequence"/>
</dbReference>
<sequence>MLHRPAASCRTASAAALAVAGRAAASEALNEFGRCGGFGRRPPDGGD</sequence>
<name>A0ABU0ZMD5_9ACTN</name>
<evidence type="ECO:0000313" key="2">
    <source>
        <dbReference type="Proteomes" id="UP001230908"/>
    </source>
</evidence>
<comment type="caution">
    <text evidence="1">The sequence shown here is derived from an EMBL/GenBank/DDBJ whole genome shotgun (WGS) entry which is preliminary data.</text>
</comment>
<reference evidence="1 2" key="1">
    <citation type="submission" date="2023-08" db="EMBL/GenBank/DDBJ databases">
        <title>Phytohabitans sansha sp. nov., isolated from marine sediment.</title>
        <authorList>
            <person name="Zhao Y."/>
            <person name="Yi K."/>
        </authorList>
    </citation>
    <scope>NUCLEOTIDE SEQUENCE [LARGE SCALE GENOMIC DNA]</scope>
    <source>
        <strain evidence="1 2">ZYX-F-186</strain>
    </source>
</reference>